<name>A0ABW8MUR7_9BURK</name>
<protein>
    <submittedName>
        <fullName evidence="1">Uncharacterized protein</fullName>
    </submittedName>
</protein>
<evidence type="ECO:0000313" key="1">
    <source>
        <dbReference type="EMBL" id="MFK4447468.1"/>
    </source>
</evidence>
<accession>A0ABW8MUR7</accession>
<dbReference type="Proteomes" id="UP001620514">
    <property type="component" value="Unassembled WGS sequence"/>
</dbReference>
<evidence type="ECO:0000313" key="2">
    <source>
        <dbReference type="Proteomes" id="UP001620514"/>
    </source>
</evidence>
<comment type="caution">
    <text evidence="1">The sequence shown here is derived from an EMBL/GenBank/DDBJ whole genome shotgun (WGS) entry which is preliminary data.</text>
</comment>
<gene>
    <name evidence="1" type="ORF">ABH943_007504</name>
</gene>
<keyword evidence="2" id="KW-1185">Reference proteome</keyword>
<sequence length="76" mass="8475">MGRRETGVEDQFSLSKTLRVLPHGRMDTGIARARFPLSVHKKKPVTPVWRYTGNPPVAAVEMDFEIPGSLTQQRGA</sequence>
<reference evidence="1 2" key="1">
    <citation type="submission" date="2024-11" db="EMBL/GenBank/DDBJ databases">
        <title>Using genomics to understand microbial adaptation to soil warming.</title>
        <authorList>
            <person name="Deangelis K.M. PhD."/>
        </authorList>
    </citation>
    <scope>NUCLEOTIDE SEQUENCE [LARGE SCALE GENOMIC DNA]</scope>
    <source>
        <strain evidence="1 2">GAS97</strain>
    </source>
</reference>
<proteinExistence type="predicted"/>
<dbReference type="EMBL" id="JBIYDN010000035">
    <property type="protein sequence ID" value="MFK4447468.1"/>
    <property type="molecule type" value="Genomic_DNA"/>
</dbReference>
<organism evidence="1 2">
    <name type="scientific">Caballeronia udeis</name>
    <dbReference type="NCBI Taxonomy" id="1232866"/>
    <lineage>
        <taxon>Bacteria</taxon>
        <taxon>Pseudomonadati</taxon>
        <taxon>Pseudomonadota</taxon>
        <taxon>Betaproteobacteria</taxon>
        <taxon>Burkholderiales</taxon>
        <taxon>Burkholderiaceae</taxon>
        <taxon>Caballeronia</taxon>
    </lineage>
</organism>